<keyword evidence="4" id="KW-0472">Membrane</keyword>
<dbReference type="RefSeq" id="WP_218236178.1">
    <property type="nucleotide sequence ID" value="NZ_BAABBB010000009.1"/>
</dbReference>
<evidence type="ECO:0000313" key="6">
    <source>
        <dbReference type="EMBL" id="GAA3532528.1"/>
    </source>
</evidence>
<keyword evidence="4" id="KW-0812">Transmembrane</keyword>
<feature type="transmembrane region" description="Helical" evidence="4">
    <location>
        <begin position="136"/>
        <end position="161"/>
    </location>
</feature>
<keyword evidence="3" id="KW-0902">Two-component regulatory system</keyword>
<proteinExistence type="predicted"/>
<evidence type="ECO:0000256" key="2">
    <source>
        <dbReference type="ARBA" id="ARBA00022777"/>
    </source>
</evidence>
<feature type="transmembrane region" description="Helical" evidence="4">
    <location>
        <begin position="47"/>
        <end position="65"/>
    </location>
</feature>
<dbReference type="CDD" id="cd16917">
    <property type="entry name" value="HATPase_UhpB-NarQ-NarX-like"/>
    <property type="match status" value="1"/>
</dbReference>
<dbReference type="InterPro" id="IPR011712">
    <property type="entry name" value="Sig_transdc_His_kin_sub3_dim/P"/>
</dbReference>
<feature type="transmembrane region" description="Helical" evidence="4">
    <location>
        <begin position="110"/>
        <end position="129"/>
    </location>
</feature>
<feature type="transmembrane region" description="Helical" evidence="4">
    <location>
        <begin position="12"/>
        <end position="35"/>
    </location>
</feature>
<evidence type="ECO:0000259" key="5">
    <source>
        <dbReference type="SMART" id="SM00387"/>
    </source>
</evidence>
<feature type="transmembrane region" description="Helical" evidence="4">
    <location>
        <begin position="72"/>
        <end position="95"/>
    </location>
</feature>
<feature type="transmembrane region" description="Helical" evidence="4">
    <location>
        <begin position="312"/>
        <end position="328"/>
    </location>
</feature>
<dbReference type="Pfam" id="PF02518">
    <property type="entry name" value="HATPase_c"/>
    <property type="match status" value="1"/>
</dbReference>
<evidence type="ECO:0000313" key="7">
    <source>
        <dbReference type="Proteomes" id="UP001500301"/>
    </source>
</evidence>
<feature type="transmembrane region" description="Helical" evidence="4">
    <location>
        <begin position="213"/>
        <end position="234"/>
    </location>
</feature>
<name>A0ABP6VGB4_9ACTN</name>
<keyword evidence="2" id="KW-0418">Kinase</keyword>
<dbReference type="InterPro" id="IPR050482">
    <property type="entry name" value="Sensor_HK_TwoCompSys"/>
</dbReference>
<feature type="transmembrane region" description="Helical" evidence="4">
    <location>
        <begin position="281"/>
        <end position="306"/>
    </location>
</feature>
<accession>A0ABP6VGB4</accession>
<keyword evidence="4" id="KW-1133">Transmembrane helix</keyword>
<evidence type="ECO:0000256" key="1">
    <source>
        <dbReference type="ARBA" id="ARBA00022679"/>
    </source>
</evidence>
<dbReference type="PANTHER" id="PTHR24421">
    <property type="entry name" value="NITRATE/NITRITE SENSOR PROTEIN NARX-RELATED"/>
    <property type="match status" value="1"/>
</dbReference>
<evidence type="ECO:0000256" key="3">
    <source>
        <dbReference type="ARBA" id="ARBA00023012"/>
    </source>
</evidence>
<gene>
    <name evidence="6" type="ORF">GCM10022263_21290</name>
</gene>
<dbReference type="Pfam" id="PF07730">
    <property type="entry name" value="HisKA_3"/>
    <property type="match status" value="1"/>
</dbReference>
<evidence type="ECO:0000256" key="4">
    <source>
        <dbReference type="SAM" id="Phobius"/>
    </source>
</evidence>
<reference evidence="7" key="1">
    <citation type="journal article" date="2019" name="Int. J. Syst. Evol. Microbiol.">
        <title>The Global Catalogue of Microorganisms (GCM) 10K type strain sequencing project: providing services to taxonomists for standard genome sequencing and annotation.</title>
        <authorList>
            <consortium name="The Broad Institute Genomics Platform"/>
            <consortium name="The Broad Institute Genome Sequencing Center for Infectious Disease"/>
            <person name="Wu L."/>
            <person name="Ma J."/>
        </authorList>
    </citation>
    <scope>NUCLEOTIDE SEQUENCE [LARGE SCALE GENOMIC DNA]</scope>
    <source>
        <strain evidence="7">JCM 17460</strain>
    </source>
</reference>
<dbReference type="Proteomes" id="UP001500301">
    <property type="component" value="Unassembled WGS sequence"/>
</dbReference>
<sequence length="688" mass="72811">MNDASPRSSAHWRLLAWSIAGASWLLSAGAVAALVITGATPPNVADWVMDVVTSAVYGGVVVMMLPRSRHPVVWILVLTALGCGASGLATGYVALDGPWPGQDLAVYLPYWAWVPGVYATVAIVPLLVLPGSRRRWPAVVLATLAIIASTLPSLTVVVPGLPDNPFGVDVAWWQSMLRHLGLIPDRTVAVLGVVVWCWLLIRVLRAEAADRRGLGWLLAGHGAMVVALVAFLLPMSDEWVGTAAEVSGSLLLVAQLFLPAALLVLVLGQQLWGIDARINRGVVWAVMTVAIALAYLLLVGVASHVLPGQSDIALAFAVGLVGLGAAPLRRVVQRRVDHLVYGAGPDPAQLLLGGEVPAGADIARLAAALSQGLRLADVRIVTDPAGQEPAGPVARDHDATIVLTSRGRRVGLLVATPRPGERLDRRTVGMLREVAGLVGMTIDLMQSVQALSAARRRMTSIRHEERRMLRRDLHDGLGPALAGIRLGLIAARGMRDPLAAEEMLDALERELTQQGEEVRRLSRSLVPLALDDGDLATALSALADRFTADGLTVRVTVDDDVVLEAPVQVAIYQMASEALLNVRRHARATRCDVVLRRRADGDVVFSVSDDGIGIAEGTVDGIGLRSMRERAQELGALLRLTSGSGSPGGPGSRIEIRLPVHMVDPLAPASAEDLGLPAREAAARAGQQ</sequence>
<organism evidence="6 7">
    <name type="scientific">Nocardioides daeguensis</name>
    <dbReference type="NCBI Taxonomy" id="908359"/>
    <lineage>
        <taxon>Bacteria</taxon>
        <taxon>Bacillati</taxon>
        <taxon>Actinomycetota</taxon>
        <taxon>Actinomycetes</taxon>
        <taxon>Propionibacteriales</taxon>
        <taxon>Nocardioidaceae</taxon>
        <taxon>Nocardioides</taxon>
    </lineage>
</organism>
<feature type="transmembrane region" description="Helical" evidence="4">
    <location>
        <begin position="246"/>
        <end position="269"/>
    </location>
</feature>
<feature type="transmembrane region" description="Helical" evidence="4">
    <location>
        <begin position="181"/>
        <end position="201"/>
    </location>
</feature>
<dbReference type="InterPro" id="IPR003594">
    <property type="entry name" value="HATPase_dom"/>
</dbReference>
<comment type="caution">
    <text evidence="6">The sequence shown here is derived from an EMBL/GenBank/DDBJ whole genome shotgun (WGS) entry which is preliminary data.</text>
</comment>
<dbReference type="EMBL" id="BAABBB010000009">
    <property type="protein sequence ID" value="GAA3532528.1"/>
    <property type="molecule type" value="Genomic_DNA"/>
</dbReference>
<feature type="domain" description="Histidine kinase/HSP90-like ATPase" evidence="5">
    <location>
        <begin position="566"/>
        <end position="662"/>
    </location>
</feature>
<protein>
    <recommendedName>
        <fullName evidence="5">Histidine kinase/HSP90-like ATPase domain-containing protein</fullName>
    </recommendedName>
</protein>
<keyword evidence="7" id="KW-1185">Reference proteome</keyword>
<keyword evidence="1" id="KW-0808">Transferase</keyword>
<dbReference type="SMART" id="SM00387">
    <property type="entry name" value="HATPase_c"/>
    <property type="match status" value="1"/>
</dbReference>